<dbReference type="AlphaFoldDB" id="A0A921ZKU0"/>
<reference evidence="11" key="2">
    <citation type="submission" date="2020-12" db="EMBL/GenBank/DDBJ databases">
        <authorList>
            <person name="Kanost M."/>
        </authorList>
    </citation>
    <scope>NUCLEOTIDE SEQUENCE</scope>
</reference>
<feature type="transmembrane region" description="Helical" evidence="9">
    <location>
        <begin position="323"/>
        <end position="345"/>
    </location>
</feature>
<keyword evidence="8" id="KW-0807">Transducer</keyword>
<dbReference type="Pfam" id="PF00001">
    <property type="entry name" value="7tm_1"/>
    <property type="match status" value="1"/>
</dbReference>
<evidence type="ECO:0000256" key="4">
    <source>
        <dbReference type="ARBA" id="ARBA00022989"/>
    </source>
</evidence>
<dbReference type="InterPro" id="IPR017452">
    <property type="entry name" value="GPCR_Rhodpsn_7TM"/>
</dbReference>
<keyword evidence="5" id="KW-0297">G-protein coupled receptor</keyword>
<dbReference type="FunFam" id="1.20.1070.10:FF:000291">
    <property type="entry name" value="Predicted protein"/>
    <property type="match status" value="1"/>
</dbReference>
<evidence type="ECO:0000313" key="12">
    <source>
        <dbReference type="Proteomes" id="UP000791440"/>
    </source>
</evidence>
<dbReference type="GO" id="GO:0008188">
    <property type="term" value="F:neuropeptide receptor activity"/>
    <property type="evidence" value="ECO:0007669"/>
    <property type="project" value="TreeGrafter"/>
</dbReference>
<feature type="transmembrane region" description="Helical" evidence="9">
    <location>
        <begin position="281"/>
        <end position="303"/>
    </location>
</feature>
<evidence type="ECO:0000256" key="8">
    <source>
        <dbReference type="ARBA" id="ARBA00023224"/>
    </source>
</evidence>
<feature type="transmembrane region" description="Helical" evidence="9">
    <location>
        <begin position="99"/>
        <end position="129"/>
    </location>
</feature>
<feature type="transmembrane region" description="Helical" evidence="9">
    <location>
        <begin position="180"/>
        <end position="199"/>
    </location>
</feature>
<evidence type="ECO:0000256" key="2">
    <source>
        <dbReference type="ARBA" id="ARBA00010663"/>
    </source>
</evidence>
<dbReference type="InterPro" id="IPR000276">
    <property type="entry name" value="GPCR_Rhodpsn"/>
</dbReference>
<evidence type="ECO:0000256" key="3">
    <source>
        <dbReference type="ARBA" id="ARBA00022692"/>
    </source>
</evidence>
<name>A0A921ZKU0_MANSE</name>
<dbReference type="EMBL" id="JH668629">
    <property type="protein sequence ID" value="KAG6459617.1"/>
    <property type="molecule type" value="Genomic_DNA"/>
</dbReference>
<keyword evidence="6 9" id="KW-0472">Membrane</keyword>
<keyword evidence="4 9" id="KW-1133">Transmembrane helix</keyword>
<dbReference type="SUPFAM" id="SSF81321">
    <property type="entry name" value="Family A G protein-coupled receptor-like"/>
    <property type="match status" value="1"/>
</dbReference>
<evidence type="ECO:0000256" key="5">
    <source>
        <dbReference type="ARBA" id="ARBA00023040"/>
    </source>
</evidence>
<feature type="transmembrane region" description="Helical" evidence="9">
    <location>
        <begin position="239"/>
        <end position="260"/>
    </location>
</feature>
<accession>A0A921ZKU0</accession>
<reference evidence="11" key="1">
    <citation type="journal article" date="2016" name="Insect Biochem. Mol. Biol.">
        <title>Multifaceted biological insights from a draft genome sequence of the tobacco hornworm moth, Manduca sexta.</title>
        <authorList>
            <person name="Kanost M.R."/>
            <person name="Arrese E.L."/>
            <person name="Cao X."/>
            <person name="Chen Y.R."/>
            <person name="Chellapilla S."/>
            <person name="Goldsmith M.R."/>
            <person name="Grosse-Wilde E."/>
            <person name="Heckel D.G."/>
            <person name="Herndon N."/>
            <person name="Jiang H."/>
            <person name="Papanicolaou A."/>
            <person name="Qu J."/>
            <person name="Soulages J.L."/>
            <person name="Vogel H."/>
            <person name="Walters J."/>
            <person name="Waterhouse R.M."/>
            <person name="Ahn S.J."/>
            <person name="Almeida F.C."/>
            <person name="An C."/>
            <person name="Aqrawi P."/>
            <person name="Bretschneider A."/>
            <person name="Bryant W.B."/>
            <person name="Bucks S."/>
            <person name="Chao H."/>
            <person name="Chevignon G."/>
            <person name="Christen J.M."/>
            <person name="Clarke D.F."/>
            <person name="Dittmer N.T."/>
            <person name="Ferguson L.C.F."/>
            <person name="Garavelou S."/>
            <person name="Gordon K.H.J."/>
            <person name="Gunaratna R.T."/>
            <person name="Han Y."/>
            <person name="Hauser F."/>
            <person name="He Y."/>
            <person name="Heidel-Fischer H."/>
            <person name="Hirsh A."/>
            <person name="Hu Y."/>
            <person name="Jiang H."/>
            <person name="Kalra D."/>
            <person name="Klinner C."/>
            <person name="Konig C."/>
            <person name="Kovar C."/>
            <person name="Kroll A.R."/>
            <person name="Kuwar S.S."/>
            <person name="Lee S.L."/>
            <person name="Lehman R."/>
            <person name="Li K."/>
            <person name="Li Z."/>
            <person name="Liang H."/>
            <person name="Lovelace S."/>
            <person name="Lu Z."/>
            <person name="Mansfield J.H."/>
            <person name="McCulloch K.J."/>
            <person name="Mathew T."/>
            <person name="Morton B."/>
            <person name="Muzny D.M."/>
            <person name="Neunemann D."/>
            <person name="Ongeri F."/>
            <person name="Pauchet Y."/>
            <person name="Pu L.L."/>
            <person name="Pyrousis I."/>
            <person name="Rao X.J."/>
            <person name="Redding A."/>
            <person name="Roesel C."/>
            <person name="Sanchez-Gracia A."/>
            <person name="Schaack S."/>
            <person name="Shukla A."/>
            <person name="Tetreau G."/>
            <person name="Wang Y."/>
            <person name="Xiong G.H."/>
            <person name="Traut W."/>
            <person name="Walsh T.K."/>
            <person name="Worley K.C."/>
            <person name="Wu D."/>
            <person name="Wu W."/>
            <person name="Wu Y.Q."/>
            <person name="Zhang X."/>
            <person name="Zou Z."/>
            <person name="Zucker H."/>
            <person name="Briscoe A.D."/>
            <person name="Burmester T."/>
            <person name="Clem R.J."/>
            <person name="Feyereisen R."/>
            <person name="Grimmelikhuijzen C.J.P."/>
            <person name="Hamodrakas S.J."/>
            <person name="Hansson B.S."/>
            <person name="Huguet E."/>
            <person name="Jermiin L.S."/>
            <person name="Lan Q."/>
            <person name="Lehman H.K."/>
            <person name="Lorenzen M."/>
            <person name="Merzendorfer H."/>
            <person name="Michalopoulos I."/>
            <person name="Morton D.B."/>
            <person name="Muthukrishnan S."/>
            <person name="Oakeshott J.G."/>
            <person name="Palmer W."/>
            <person name="Park Y."/>
            <person name="Passarelli A.L."/>
            <person name="Rozas J."/>
            <person name="Schwartz L.M."/>
            <person name="Smith W."/>
            <person name="Southgate A."/>
            <person name="Vilcinskas A."/>
            <person name="Vogt R."/>
            <person name="Wang P."/>
            <person name="Werren J."/>
            <person name="Yu X.Q."/>
            <person name="Zhou J.J."/>
            <person name="Brown S.J."/>
            <person name="Scherer S.E."/>
            <person name="Richards S."/>
            <person name="Blissard G.W."/>
        </authorList>
    </citation>
    <scope>NUCLEOTIDE SEQUENCE</scope>
</reference>
<dbReference type="EMBL" id="JH668629">
    <property type="protein sequence ID" value="KAG6459616.1"/>
    <property type="molecule type" value="Genomic_DNA"/>
</dbReference>
<dbReference type="Proteomes" id="UP000791440">
    <property type="component" value="Unassembled WGS sequence"/>
</dbReference>
<evidence type="ECO:0000256" key="6">
    <source>
        <dbReference type="ARBA" id="ARBA00023136"/>
    </source>
</evidence>
<comment type="similarity">
    <text evidence="2">Belongs to the G-protein coupled receptor 1 family.</text>
</comment>
<feature type="transmembrane region" description="Helical" evidence="9">
    <location>
        <begin position="63"/>
        <end position="87"/>
    </location>
</feature>
<feature type="domain" description="G-protein coupled receptors family 1 profile" evidence="10">
    <location>
        <begin position="79"/>
        <end position="343"/>
    </location>
</feature>
<evidence type="ECO:0000256" key="9">
    <source>
        <dbReference type="SAM" id="Phobius"/>
    </source>
</evidence>
<dbReference type="SMART" id="SM01381">
    <property type="entry name" value="7TM_GPCR_Srsx"/>
    <property type="match status" value="1"/>
</dbReference>
<keyword evidence="12" id="KW-1185">Reference proteome</keyword>
<evidence type="ECO:0000259" key="10">
    <source>
        <dbReference type="PROSITE" id="PS50262"/>
    </source>
</evidence>
<dbReference type="PROSITE" id="PS00237">
    <property type="entry name" value="G_PROTEIN_RECEP_F1_1"/>
    <property type="match status" value="1"/>
</dbReference>
<dbReference type="GO" id="GO:0005886">
    <property type="term" value="C:plasma membrane"/>
    <property type="evidence" value="ECO:0007669"/>
    <property type="project" value="TreeGrafter"/>
</dbReference>
<dbReference type="PROSITE" id="PS50262">
    <property type="entry name" value="G_PROTEIN_RECEP_F1_2"/>
    <property type="match status" value="1"/>
</dbReference>
<dbReference type="PANTHER" id="PTHR24238:SF73">
    <property type="entry name" value="RYAMIDE RECEPTOR"/>
    <property type="match status" value="1"/>
</dbReference>
<organism evidence="11 12">
    <name type="scientific">Manduca sexta</name>
    <name type="common">Tobacco hawkmoth</name>
    <name type="synonym">Tobacco hornworm</name>
    <dbReference type="NCBI Taxonomy" id="7130"/>
    <lineage>
        <taxon>Eukaryota</taxon>
        <taxon>Metazoa</taxon>
        <taxon>Ecdysozoa</taxon>
        <taxon>Arthropoda</taxon>
        <taxon>Hexapoda</taxon>
        <taxon>Insecta</taxon>
        <taxon>Pterygota</taxon>
        <taxon>Neoptera</taxon>
        <taxon>Endopterygota</taxon>
        <taxon>Lepidoptera</taxon>
        <taxon>Glossata</taxon>
        <taxon>Ditrysia</taxon>
        <taxon>Bombycoidea</taxon>
        <taxon>Sphingidae</taxon>
        <taxon>Sphinginae</taxon>
        <taxon>Sphingini</taxon>
        <taxon>Manduca</taxon>
    </lineage>
</organism>
<dbReference type="CDD" id="cd15392">
    <property type="entry name" value="7tmA_PR4-like"/>
    <property type="match status" value="1"/>
</dbReference>
<comment type="subcellular location">
    <subcellularLocation>
        <location evidence="1">Membrane</location>
        <topology evidence="1">Multi-pass membrane protein</topology>
    </subcellularLocation>
</comment>
<keyword evidence="3 9" id="KW-0812">Transmembrane</keyword>
<evidence type="ECO:0000256" key="1">
    <source>
        <dbReference type="ARBA" id="ARBA00004141"/>
    </source>
</evidence>
<evidence type="ECO:0000256" key="7">
    <source>
        <dbReference type="ARBA" id="ARBA00023170"/>
    </source>
</evidence>
<evidence type="ECO:0000313" key="11">
    <source>
        <dbReference type="EMBL" id="KAG6459616.1"/>
    </source>
</evidence>
<dbReference type="PANTHER" id="PTHR24238">
    <property type="entry name" value="G-PROTEIN COUPLED RECEPTOR"/>
    <property type="match status" value="1"/>
</dbReference>
<keyword evidence="7" id="KW-0675">Receptor</keyword>
<gene>
    <name evidence="11" type="ORF">O3G_MSEX011480</name>
</gene>
<proteinExistence type="inferred from homology"/>
<feature type="transmembrane region" description="Helical" evidence="9">
    <location>
        <begin position="141"/>
        <end position="159"/>
    </location>
</feature>
<comment type="caution">
    <text evidence="11">The sequence shown here is derived from an EMBL/GenBank/DDBJ whole genome shotgun (WGS) entry which is preliminary data.</text>
</comment>
<sequence>MMPESNDLQTDNDSKISFTIAGFSYNESRYNQTYFNYTLPPQELVCVFETPSDVFIASPIFHVFVYFMYSAVFIVALLGNGLVCFVVNTTPRMKTVTNYFIVNLAVGDILMTMFCVPFSFVSMLILRYWPFGAIMCKVVNFSQAVSVLVSAYTLLAISIDRYIVIMRPLKPRLGKTAAKFVVATVWIGAMITATPIPVVSQLQRPTPWHQACEVDVCGEQWSAKEQSEQYTCALITLQFALPLSALVCTYARIAHVVWGVRPPGEAQSVRDSRMQHSKRKMIKMMVTVVAVFTVCWLPLNIFIVLWTAHETDESWAAWPGMPYVWFGSHWLAMSHSCYNPIIYCYMNARYRRGFKEVLSNLVCLKSNESTRQRSSICEGVPLSEMVGVNGSAAPRRGLVGCKCRLSRDGTQTSNRCSMCTSIRQIKPVGSSSTVTAPARALSVRSHFW</sequence>
<protein>
    <recommendedName>
        <fullName evidence="10">G-protein coupled receptors family 1 profile domain-containing protein</fullName>
    </recommendedName>
</protein>